<organism evidence="2 3">
    <name type="scientific">Brassica carinata</name>
    <name type="common">Ethiopian mustard</name>
    <name type="synonym">Abyssinian cabbage</name>
    <dbReference type="NCBI Taxonomy" id="52824"/>
    <lineage>
        <taxon>Eukaryota</taxon>
        <taxon>Viridiplantae</taxon>
        <taxon>Streptophyta</taxon>
        <taxon>Embryophyta</taxon>
        <taxon>Tracheophyta</taxon>
        <taxon>Spermatophyta</taxon>
        <taxon>Magnoliopsida</taxon>
        <taxon>eudicotyledons</taxon>
        <taxon>Gunneridae</taxon>
        <taxon>Pentapetalae</taxon>
        <taxon>rosids</taxon>
        <taxon>malvids</taxon>
        <taxon>Brassicales</taxon>
        <taxon>Brassicaceae</taxon>
        <taxon>Brassiceae</taxon>
        <taxon>Brassica</taxon>
    </lineage>
</organism>
<keyword evidence="3" id="KW-1185">Reference proteome</keyword>
<dbReference type="EMBL" id="JAAMPC010000005">
    <property type="protein sequence ID" value="KAG2313366.1"/>
    <property type="molecule type" value="Genomic_DNA"/>
</dbReference>
<dbReference type="AlphaFoldDB" id="A0A8X7VLB9"/>
<accession>A0A8X7VLB9</accession>
<keyword evidence="1" id="KW-0472">Membrane</keyword>
<dbReference type="OrthoDB" id="1108117at2759"/>
<gene>
    <name evidence="2" type="ORF">Bca52824_024923</name>
</gene>
<dbReference type="Proteomes" id="UP000886595">
    <property type="component" value="Unassembled WGS sequence"/>
</dbReference>
<sequence>MSGLEMNPLKSEIFFGGYNDTEAAELSETAGFKRGIFPTRYLGLPLNPGKLTLSILQPFLDRITAALHSWTVKYLLFAGKIILISSVVYGMVNFWIDSLCAAFLWRNGTSSARGARVAWVDICKPKQEGGLGIRHLEDFETVFRLKRVWNFFIIRFIRNGFWLTPDSPRFSATIRSMLDLRPMLSNYMHCLIGDRAAASFWYDCWTSLGPLIEVAGEGGPRSMRVRKSASVCDAARDGSWRLPPARSPAIQQIQKCSHLHVSVFSNVEEKNILRSLIRL</sequence>
<keyword evidence="1" id="KW-1133">Transmembrane helix</keyword>
<evidence type="ECO:0000313" key="2">
    <source>
        <dbReference type="EMBL" id="KAG2313366.1"/>
    </source>
</evidence>
<reference evidence="2 3" key="1">
    <citation type="submission" date="2020-02" db="EMBL/GenBank/DDBJ databases">
        <authorList>
            <person name="Ma Q."/>
            <person name="Huang Y."/>
            <person name="Song X."/>
            <person name="Pei D."/>
        </authorList>
    </citation>
    <scope>NUCLEOTIDE SEQUENCE [LARGE SCALE GENOMIC DNA]</scope>
    <source>
        <strain evidence="2">Sxm20200214</strain>
        <tissue evidence="2">Leaf</tissue>
    </source>
</reference>
<dbReference type="PANTHER" id="PTHR33116">
    <property type="entry name" value="REVERSE TRANSCRIPTASE ZINC-BINDING DOMAIN-CONTAINING PROTEIN-RELATED-RELATED"/>
    <property type="match status" value="1"/>
</dbReference>
<name>A0A8X7VLB9_BRACI</name>
<dbReference type="PANTHER" id="PTHR33116:SF80">
    <property type="entry name" value="REVERSE TRANSCRIPTASE ZINC-BINDING DOMAIN-CONTAINING PROTEIN"/>
    <property type="match status" value="1"/>
</dbReference>
<comment type="caution">
    <text evidence="2">The sequence shown here is derived from an EMBL/GenBank/DDBJ whole genome shotgun (WGS) entry which is preliminary data.</text>
</comment>
<keyword evidence="1" id="KW-0812">Transmembrane</keyword>
<proteinExistence type="predicted"/>
<feature type="transmembrane region" description="Helical" evidence="1">
    <location>
        <begin position="74"/>
        <end position="96"/>
    </location>
</feature>
<protein>
    <submittedName>
        <fullName evidence="2">Uncharacterized protein</fullName>
    </submittedName>
</protein>
<evidence type="ECO:0000313" key="3">
    <source>
        <dbReference type="Proteomes" id="UP000886595"/>
    </source>
</evidence>
<evidence type="ECO:0000256" key="1">
    <source>
        <dbReference type="SAM" id="Phobius"/>
    </source>
</evidence>